<dbReference type="InterPro" id="IPR052893">
    <property type="entry name" value="TCS_response_regulator"/>
</dbReference>
<keyword evidence="1" id="KW-0597">Phosphoprotein</keyword>
<evidence type="ECO:0000313" key="3">
    <source>
        <dbReference type="EMBL" id="ASN82305.1"/>
    </source>
</evidence>
<dbReference type="PANTHER" id="PTHR44520">
    <property type="entry name" value="RESPONSE REGULATOR RCP1-RELATED"/>
    <property type="match status" value="1"/>
</dbReference>
<dbReference type="InterPro" id="IPR011006">
    <property type="entry name" value="CheY-like_superfamily"/>
</dbReference>
<dbReference type="SUPFAM" id="SSF52172">
    <property type="entry name" value="CheY-like"/>
    <property type="match status" value="1"/>
</dbReference>
<dbReference type="Gene3D" id="3.40.50.2300">
    <property type="match status" value="1"/>
</dbReference>
<dbReference type="Pfam" id="PF00072">
    <property type="entry name" value="Response_reg"/>
    <property type="match status" value="1"/>
</dbReference>
<dbReference type="STRING" id="317577.GCA_000419625_02880"/>
<dbReference type="PROSITE" id="PS50110">
    <property type="entry name" value="RESPONSE_REGULATORY"/>
    <property type="match status" value="1"/>
</dbReference>
<dbReference type="AlphaFoldDB" id="A0A221T083"/>
<evidence type="ECO:0000259" key="2">
    <source>
        <dbReference type="PROSITE" id="PS50110"/>
    </source>
</evidence>
<proteinExistence type="predicted"/>
<name>A0A221T083_9DEIO</name>
<protein>
    <submittedName>
        <fullName evidence="3">Response regulator</fullName>
    </submittedName>
</protein>
<gene>
    <name evidence="3" type="ORF">DFI_14015</name>
</gene>
<keyword evidence="3" id="KW-0614">Plasmid</keyword>
<organism evidence="3 4">
    <name type="scientific">Deinococcus ficus</name>
    <dbReference type="NCBI Taxonomy" id="317577"/>
    <lineage>
        <taxon>Bacteria</taxon>
        <taxon>Thermotogati</taxon>
        <taxon>Deinococcota</taxon>
        <taxon>Deinococci</taxon>
        <taxon>Deinococcales</taxon>
        <taxon>Deinococcaceae</taxon>
        <taxon>Deinococcus</taxon>
    </lineage>
</organism>
<dbReference type="EMBL" id="CP021082">
    <property type="protein sequence ID" value="ASN82305.1"/>
    <property type="molecule type" value="Genomic_DNA"/>
</dbReference>
<dbReference type="InterPro" id="IPR001789">
    <property type="entry name" value="Sig_transdc_resp-reg_receiver"/>
</dbReference>
<feature type="modified residue" description="4-aspartylphosphate" evidence="1">
    <location>
        <position position="65"/>
    </location>
</feature>
<sequence length="153" mass="16928">MGSDAFTVLLVEDELADAALFQEMLADVSPEITVEHVEHGGEALQYLLGKAPYAGRPRPNLVVLDLNMPVMDGHEFLREVKAHEHLRALPVLVLSTSDHPTDVQRSYLGFASGYVVKPGTYAEYTRVLTAVESYWRGVLRLPTIGELVGEERP</sequence>
<dbReference type="Proteomes" id="UP000259030">
    <property type="component" value="Plasmid pDFI1"/>
</dbReference>
<dbReference type="SMART" id="SM00448">
    <property type="entry name" value="REC"/>
    <property type="match status" value="1"/>
</dbReference>
<keyword evidence="4" id="KW-1185">Reference proteome</keyword>
<geneLocation type="plasmid" evidence="4">
    <name>pdfi1</name>
</geneLocation>
<feature type="domain" description="Response regulatory" evidence="2">
    <location>
        <begin position="7"/>
        <end position="132"/>
    </location>
</feature>
<dbReference type="CDD" id="cd17557">
    <property type="entry name" value="REC_Rcp-like"/>
    <property type="match status" value="1"/>
</dbReference>
<dbReference type="GO" id="GO:0000160">
    <property type="term" value="P:phosphorelay signal transduction system"/>
    <property type="evidence" value="ECO:0007669"/>
    <property type="project" value="InterPro"/>
</dbReference>
<evidence type="ECO:0000256" key="1">
    <source>
        <dbReference type="PROSITE-ProRule" id="PRU00169"/>
    </source>
</evidence>
<accession>A0A221T083</accession>
<evidence type="ECO:0000313" key="4">
    <source>
        <dbReference type="Proteomes" id="UP000259030"/>
    </source>
</evidence>
<reference evidence="3 4" key="1">
    <citation type="submission" date="2017-05" db="EMBL/GenBank/DDBJ databases">
        <title>The complete genome sequence of Deinococcus ficus isolated from the rhizosphere of the Ficus religiosa L. in Taiwan.</title>
        <authorList>
            <person name="Wu K.-M."/>
            <person name="Liao T.-L."/>
            <person name="Liu Y.-M."/>
            <person name="Young C.-C."/>
            <person name="Tsai S.-F."/>
        </authorList>
    </citation>
    <scope>NUCLEOTIDE SEQUENCE [LARGE SCALE GENOMIC DNA]</scope>
    <source>
        <strain evidence="3 4">CC-FR2-10</strain>
        <plasmid evidence="4">pdfi1</plasmid>
    </source>
</reference>
<dbReference type="KEGG" id="dfc:DFI_14015"/>